<dbReference type="NCBIfam" id="TIGR01853">
    <property type="entry name" value="lipid_A_lpxD"/>
    <property type="match status" value="1"/>
</dbReference>
<evidence type="ECO:0000256" key="4">
    <source>
        <dbReference type="ARBA" id="ARBA00022737"/>
    </source>
</evidence>
<dbReference type="PROSITE" id="PS00101">
    <property type="entry name" value="HEXAPEP_TRANSFERASES"/>
    <property type="match status" value="1"/>
</dbReference>
<keyword evidence="3 7" id="KW-0808">Transferase</keyword>
<keyword evidence="6 7" id="KW-0012">Acyltransferase</keyword>
<dbReference type="InterPro" id="IPR011004">
    <property type="entry name" value="Trimer_LpxA-like_sf"/>
</dbReference>
<feature type="active site" description="Proton acceptor" evidence="7">
    <location>
        <position position="241"/>
    </location>
</feature>
<evidence type="ECO:0000256" key="5">
    <source>
        <dbReference type="ARBA" id="ARBA00023098"/>
    </source>
</evidence>
<dbReference type="Gene3D" id="2.160.10.10">
    <property type="entry name" value="Hexapeptide repeat proteins"/>
    <property type="match status" value="1"/>
</dbReference>
<keyword evidence="5 7" id="KW-0443">Lipid metabolism</keyword>
<evidence type="ECO:0000256" key="3">
    <source>
        <dbReference type="ARBA" id="ARBA00022679"/>
    </source>
</evidence>
<dbReference type="CDD" id="cd03352">
    <property type="entry name" value="LbH_LpxD"/>
    <property type="match status" value="1"/>
</dbReference>
<gene>
    <name evidence="7 9" type="primary">lpxD</name>
    <name evidence="9" type="ORF">ACFFIT_08275</name>
</gene>
<dbReference type="PANTHER" id="PTHR43378">
    <property type="entry name" value="UDP-3-O-ACYLGLUCOSAMINE N-ACYLTRANSFERASE"/>
    <property type="match status" value="1"/>
</dbReference>
<sequence length="341" mass="36210">MSGLTLKEIASQIQAEVLGDENFTIHRLASLLTAQNEDITFLSNSKYRSDLSLCKAGAIVLTREDAEFCPASINRLVVKNPYFAYAQIAKLLDTTPKPAEGINPTAVIAEDAVLGKNVSIGANAVIESGVQLGDDVVIGPGCFVGKYTKIGARTKLWANVSVYHEVEIGEDCLFQSSTVVGSDGFGYANHQGQWIKIPQLGRVIIGNRVEIGACTTIDRGALGDTIIEDGVIIDNLCQVAHNVKIGKNTAIAGCVTLAGSLTIGANCQIGGASVLNGHMEIADGVIVTGMGMVMRPIDKPGIYSSGIPLQTNKEWRKTAALVLNIDKMNKRIKALENQAKS</sequence>
<dbReference type="EC" id="2.3.1.191" evidence="7"/>
<dbReference type="Gene3D" id="3.40.1390.10">
    <property type="entry name" value="MurE/MurF, N-terminal domain"/>
    <property type="match status" value="1"/>
</dbReference>
<dbReference type="InterPro" id="IPR018357">
    <property type="entry name" value="Hexapep_transf_CS"/>
</dbReference>
<comment type="similarity">
    <text evidence="7">Belongs to the transferase hexapeptide repeat family. LpxD subfamily.</text>
</comment>
<dbReference type="Pfam" id="PF00132">
    <property type="entry name" value="Hexapep"/>
    <property type="match status" value="3"/>
</dbReference>
<dbReference type="PANTHER" id="PTHR43378:SF2">
    <property type="entry name" value="UDP-3-O-ACYLGLUCOSAMINE N-ACYLTRANSFERASE 1, MITOCHONDRIAL-RELATED"/>
    <property type="match status" value="1"/>
</dbReference>
<name>A0ABV6CFQ1_9GAMM</name>
<evidence type="ECO:0000256" key="1">
    <source>
        <dbReference type="ARBA" id="ARBA00022516"/>
    </source>
</evidence>
<dbReference type="Proteomes" id="UP001589758">
    <property type="component" value="Unassembled WGS sequence"/>
</dbReference>
<evidence type="ECO:0000256" key="7">
    <source>
        <dbReference type="HAMAP-Rule" id="MF_00523"/>
    </source>
</evidence>
<evidence type="ECO:0000256" key="6">
    <source>
        <dbReference type="ARBA" id="ARBA00023315"/>
    </source>
</evidence>
<dbReference type="RefSeq" id="WP_385877188.1">
    <property type="nucleotide sequence ID" value="NZ_JBHLXE010000090.1"/>
</dbReference>
<dbReference type="InterPro" id="IPR020573">
    <property type="entry name" value="UDP_GlcNAc_AcTrfase_non-rep"/>
</dbReference>
<dbReference type="Pfam" id="PF04613">
    <property type="entry name" value="LpxD"/>
    <property type="match status" value="1"/>
</dbReference>
<dbReference type="InterPro" id="IPR001451">
    <property type="entry name" value="Hexapep"/>
</dbReference>
<evidence type="ECO:0000313" key="10">
    <source>
        <dbReference type="Proteomes" id="UP001589758"/>
    </source>
</evidence>
<dbReference type="HAMAP" id="MF_00523">
    <property type="entry name" value="LpxD"/>
    <property type="match status" value="1"/>
</dbReference>
<comment type="subunit">
    <text evidence="7">Homotrimer.</text>
</comment>
<comment type="catalytic activity">
    <reaction evidence="7">
        <text>a UDP-3-O-[(3R)-3-hydroxyacyl]-alpha-D-glucosamine + a (3R)-hydroxyacyl-[ACP] = a UDP-2-N,3-O-bis[(3R)-3-hydroxyacyl]-alpha-D-glucosamine + holo-[ACP] + H(+)</text>
        <dbReference type="Rhea" id="RHEA:53836"/>
        <dbReference type="Rhea" id="RHEA-COMP:9685"/>
        <dbReference type="Rhea" id="RHEA-COMP:9945"/>
        <dbReference type="ChEBI" id="CHEBI:15378"/>
        <dbReference type="ChEBI" id="CHEBI:64479"/>
        <dbReference type="ChEBI" id="CHEBI:78827"/>
        <dbReference type="ChEBI" id="CHEBI:137740"/>
        <dbReference type="ChEBI" id="CHEBI:137748"/>
        <dbReference type="EC" id="2.3.1.191"/>
    </reaction>
</comment>
<reference evidence="9 10" key="1">
    <citation type="submission" date="2024-09" db="EMBL/GenBank/DDBJ databases">
        <authorList>
            <person name="Sun Q."/>
            <person name="Mori K."/>
        </authorList>
    </citation>
    <scope>NUCLEOTIDE SEQUENCE [LARGE SCALE GENOMIC DNA]</scope>
    <source>
        <strain evidence="9 10">CCM 8545</strain>
    </source>
</reference>
<comment type="pathway">
    <text evidence="7">Glycolipid biosynthesis; lipid IV(A) biosynthesis; lipid IV(A) from (3R)-3-hydroxytetradecanoyl-[acyl-carrier-protein] and UDP-N-acetyl-alpha-D-glucosamine: step 3/6.</text>
</comment>
<evidence type="ECO:0000313" key="9">
    <source>
        <dbReference type="EMBL" id="MFC0180073.1"/>
    </source>
</evidence>
<dbReference type="EMBL" id="JBHLXE010000090">
    <property type="protein sequence ID" value="MFC0180073.1"/>
    <property type="molecule type" value="Genomic_DNA"/>
</dbReference>
<dbReference type="Gene3D" id="1.20.5.170">
    <property type="match status" value="1"/>
</dbReference>
<comment type="function">
    <text evidence="7">Catalyzes the N-acylation of UDP-3-O-(hydroxytetradecanoyl)glucosamine using 3-hydroxytetradecanoyl-ACP as the acyl donor. Is involved in the biosynthesis of lipid A, a phosphorylated glycolipid that anchors the lipopolysaccharide to the outer membrane of the cell.</text>
</comment>
<comment type="caution">
    <text evidence="9">The sequence shown here is derived from an EMBL/GenBank/DDBJ whole genome shotgun (WGS) entry which is preliminary data.</text>
</comment>
<dbReference type="SUPFAM" id="SSF51161">
    <property type="entry name" value="Trimeric LpxA-like enzymes"/>
    <property type="match status" value="1"/>
</dbReference>
<proteinExistence type="inferred from homology"/>
<keyword evidence="2 7" id="KW-0441">Lipid A biosynthesis</keyword>
<dbReference type="NCBIfam" id="NF002060">
    <property type="entry name" value="PRK00892.1"/>
    <property type="match status" value="1"/>
</dbReference>
<keyword evidence="1 7" id="KW-0444">Lipid biosynthesis</keyword>
<feature type="domain" description="UDP-3-O-[3-hydroxymyristoyl] glucosamine N-acyltransferase non-repeat region" evidence="8">
    <location>
        <begin position="23"/>
        <end position="91"/>
    </location>
</feature>
<keyword evidence="4 7" id="KW-0677">Repeat</keyword>
<dbReference type="GO" id="GO:0103118">
    <property type="term" value="F:UDP-3-O-[(3R)-3-hydroxyacyl]-glucosamine N-acyltransferase activity"/>
    <property type="evidence" value="ECO:0007669"/>
    <property type="project" value="UniProtKB-EC"/>
</dbReference>
<keyword evidence="10" id="KW-1185">Reference proteome</keyword>
<dbReference type="InterPro" id="IPR007691">
    <property type="entry name" value="LpxD"/>
</dbReference>
<accession>A0ABV6CFQ1</accession>
<comment type="catalytic activity">
    <reaction evidence="7">
        <text>UDP-3-O-[(3R)-3-hydroxytetradecanoyl]-alpha-D-glucosamine + (3R)-hydroxytetradecanoyl-[ACP] = UDP-2-N,3-O-bis[(3R)-3-hydroxytetradecanoyl]-alpha-D-glucosamine + holo-[ACP] + H(+)</text>
        <dbReference type="Rhea" id="RHEA:17817"/>
        <dbReference type="Rhea" id="RHEA-COMP:9646"/>
        <dbReference type="Rhea" id="RHEA-COMP:9685"/>
        <dbReference type="ChEBI" id="CHEBI:15378"/>
        <dbReference type="ChEBI" id="CHEBI:64479"/>
        <dbReference type="ChEBI" id="CHEBI:71573"/>
        <dbReference type="ChEBI" id="CHEBI:78474"/>
        <dbReference type="ChEBI" id="CHEBI:78847"/>
    </reaction>
</comment>
<evidence type="ECO:0000256" key="2">
    <source>
        <dbReference type="ARBA" id="ARBA00022556"/>
    </source>
</evidence>
<evidence type="ECO:0000259" key="8">
    <source>
        <dbReference type="Pfam" id="PF04613"/>
    </source>
</evidence>
<protein>
    <recommendedName>
        <fullName evidence="7">UDP-3-O-(3-hydroxymyristoyl)glucosamine N-acyltransferase</fullName>
        <shortName evidence="7">UDP-3-O-(3-OHC14)-GlcN N-acyltransferase</shortName>
        <ecNumber evidence="7">2.3.1.191</ecNumber>
    </recommendedName>
    <alternativeName>
        <fullName evidence="7">UDP-3-O-(3-hydroxytetradecanoyl)glucosamine N-acyltransferase</fullName>
    </alternativeName>
</protein>
<organism evidence="9 10">
    <name type="scientific">Thorsellia kenyensis</name>
    <dbReference type="NCBI Taxonomy" id="1549888"/>
    <lineage>
        <taxon>Bacteria</taxon>
        <taxon>Pseudomonadati</taxon>
        <taxon>Pseudomonadota</taxon>
        <taxon>Gammaproteobacteria</taxon>
        <taxon>Enterobacterales</taxon>
        <taxon>Thorselliaceae</taxon>
        <taxon>Thorsellia</taxon>
    </lineage>
</organism>